<keyword evidence="3" id="KW-1185">Reference proteome</keyword>
<feature type="transmembrane region" description="Helical" evidence="1">
    <location>
        <begin position="21"/>
        <end position="41"/>
    </location>
</feature>
<proteinExistence type="predicted"/>
<protein>
    <submittedName>
        <fullName evidence="2">Uncharacterized protein</fullName>
    </submittedName>
</protein>
<dbReference type="AlphaFoldDB" id="A0A4V2S537"/>
<keyword evidence="1" id="KW-0472">Membrane</keyword>
<keyword evidence="1" id="KW-1133">Transmembrane helix</keyword>
<feature type="transmembrane region" description="Helical" evidence="1">
    <location>
        <begin position="101"/>
        <end position="122"/>
    </location>
</feature>
<name>A0A4V2S537_9PSEU</name>
<organism evidence="2 3">
    <name type="scientific">Actinocrispum wychmicini</name>
    <dbReference type="NCBI Taxonomy" id="1213861"/>
    <lineage>
        <taxon>Bacteria</taxon>
        <taxon>Bacillati</taxon>
        <taxon>Actinomycetota</taxon>
        <taxon>Actinomycetes</taxon>
        <taxon>Pseudonocardiales</taxon>
        <taxon>Pseudonocardiaceae</taxon>
        <taxon>Actinocrispum</taxon>
    </lineage>
</organism>
<comment type="caution">
    <text evidence="2">The sequence shown here is derived from an EMBL/GenBank/DDBJ whole genome shotgun (WGS) entry which is preliminary data.</text>
</comment>
<keyword evidence="1" id="KW-0812">Transmembrane</keyword>
<sequence>MTGDAPDLPDIRRRWSVNATLACVGTGGLAGAVVLFWVGGIRQQQWLDTVRAAKCRDVPPLPDLTATDWGGVGLFALATVCLACLASLPRRGARRVWARRTVAALLAAAAFAGLLVGGVAAATRPTSPSQGVDGSGLPCGGG</sequence>
<dbReference type="Proteomes" id="UP000295680">
    <property type="component" value="Unassembled WGS sequence"/>
</dbReference>
<evidence type="ECO:0000256" key="1">
    <source>
        <dbReference type="SAM" id="Phobius"/>
    </source>
</evidence>
<evidence type="ECO:0000313" key="2">
    <source>
        <dbReference type="EMBL" id="TCO50660.1"/>
    </source>
</evidence>
<gene>
    <name evidence="2" type="ORF">EV192_11337</name>
</gene>
<feature type="transmembrane region" description="Helical" evidence="1">
    <location>
        <begin position="69"/>
        <end position="89"/>
    </location>
</feature>
<accession>A0A4V2S537</accession>
<reference evidence="2 3" key="1">
    <citation type="submission" date="2019-03" db="EMBL/GenBank/DDBJ databases">
        <title>Genomic Encyclopedia of Type Strains, Phase IV (KMG-IV): sequencing the most valuable type-strain genomes for metagenomic binning, comparative biology and taxonomic classification.</title>
        <authorList>
            <person name="Goeker M."/>
        </authorList>
    </citation>
    <scope>NUCLEOTIDE SEQUENCE [LARGE SCALE GENOMIC DNA]</scope>
    <source>
        <strain evidence="2 3">DSM 45934</strain>
    </source>
</reference>
<dbReference type="RefSeq" id="WP_132124628.1">
    <property type="nucleotide sequence ID" value="NZ_SLWS01000013.1"/>
</dbReference>
<dbReference type="EMBL" id="SLWS01000013">
    <property type="protein sequence ID" value="TCO50660.1"/>
    <property type="molecule type" value="Genomic_DNA"/>
</dbReference>
<evidence type="ECO:0000313" key="3">
    <source>
        <dbReference type="Proteomes" id="UP000295680"/>
    </source>
</evidence>